<reference evidence="8 9" key="1">
    <citation type="submission" date="2015-10" db="EMBL/GenBank/DDBJ databases">
        <title>Draft genome sequence of Streptomyces bungoensis DSM 41781, type strain for the species Streptomyces bungoensis.</title>
        <authorList>
            <person name="Ruckert C."/>
            <person name="Winkler A."/>
            <person name="Kalinowski J."/>
            <person name="Kampfer P."/>
            <person name="Glaeser S."/>
        </authorList>
    </citation>
    <scope>NUCLEOTIDE SEQUENCE [LARGE SCALE GENOMIC DNA]</scope>
    <source>
        <strain evidence="8 9">DSM 41781</strain>
    </source>
</reference>
<sequence>MRIVVALGGNALLRRGERPDAAVQQANIDRVATALARLAHEHELVVTHGNGPQIGLLAMESEADPALSAPYPLDLLGAQTEGMIGSLLARTLHDALPGHRIAALVTHTLVRPDDPAFARPTKFVGQVHSRATAEKLARERGWHIARDTTGWRRVVPSPVPERILETDTVHDLLNSGTLVICAGGGGVPVTADPDTGALTGVEAVVDKDLTAALLAEDLKADFLLILTDVPCVYGGYGTPDQHPLLDATPRELRNGGFPAGSMGPKTEAAARFVERTGALAAIGALDAAYEIVHGRSGTLIRPDLAAG</sequence>
<dbReference type="NCBIfam" id="NF009008">
    <property type="entry name" value="PRK12354.1"/>
    <property type="match status" value="1"/>
</dbReference>
<evidence type="ECO:0000256" key="1">
    <source>
        <dbReference type="ARBA" id="ARBA00011066"/>
    </source>
</evidence>
<dbReference type="PRINTS" id="PR01469">
    <property type="entry name" value="CARBMTKINASE"/>
</dbReference>
<comment type="similarity">
    <text evidence="1 6">Belongs to the carbamate kinase family.</text>
</comment>
<dbReference type="InterPro" id="IPR001048">
    <property type="entry name" value="Asp/Glu/Uridylate_kinase"/>
</dbReference>
<comment type="catalytic activity">
    <reaction evidence="5">
        <text>hydrogencarbonate + NH4(+) + ATP = carbamoyl phosphate + ADP + H2O + H(+)</text>
        <dbReference type="Rhea" id="RHEA:10152"/>
        <dbReference type="ChEBI" id="CHEBI:15377"/>
        <dbReference type="ChEBI" id="CHEBI:15378"/>
        <dbReference type="ChEBI" id="CHEBI:17544"/>
        <dbReference type="ChEBI" id="CHEBI:28938"/>
        <dbReference type="ChEBI" id="CHEBI:30616"/>
        <dbReference type="ChEBI" id="CHEBI:58228"/>
        <dbReference type="ChEBI" id="CHEBI:456216"/>
        <dbReference type="EC" id="2.7.2.2"/>
    </reaction>
</comment>
<dbReference type="InterPro" id="IPR036393">
    <property type="entry name" value="AceGlu_kinase-like_sf"/>
</dbReference>
<keyword evidence="9" id="KW-1185">Reference proteome</keyword>
<name>A0A101SWR9_9ACTN</name>
<dbReference type="PANTHER" id="PTHR30409">
    <property type="entry name" value="CARBAMATE KINASE"/>
    <property type="match status" value="1"/>
</dbReference>
<dbReference type="InterPro" id="IPR003964">
    <property type="entry name" value="Carb_kinase"/>
</dbReference>
<dbReference type="GO" id="GO:0008804">
    <property type="term" value="F:carbamate kinase activity"/>
    <property type="evidence" value="ECO:0007669"/>
    <property type="project" value="UniProtKB-EC"/>
</dbReference>
<dbReference type="Gene3D" id="3.40.1160.10">
    <property type="entry name" value="Acetylglutamate kinase-like"/>
    <property type="match status" value="1"/>
</dbReference>
<evidence type="ECO:0000313" key="8">
    <source>
        <dbReference type="EMBL" id="KUN81625.1"/>
    </source>
</evidence>
<dbReference type="GO" id="GO:0019546">
    <property type="term" value="P:L-arginine deiminase pathway"/>
    <property type="evidence" value="ECO:0007669"/>
    <property type="project" value="TreeGrafter"/>
</dbReference>
<dbReference type="EMBL" id="LMWX01000040">
    <property type="protein sequence ID" value="KUN81625.1"/>
    <property type="molecule type" value="Genomic_DNA"/>
</dbReference>
<dbReference type="Proteomes" id="UP000053024">
    <property type="component" value="Unassembled WGS sequence"/>
</dbReference>
<organism evidence="8 9">
    <name type="scientific">Streptomyces bungoensis</name>
    <dbReference type="NCBI Taxonomy" id="285568"/>
    <lineage>
        <taxon>Bacteria</taxon>
        <taxon>Bacillati</taxon>
        <taxon>Actinomycetota</taxon>
        <taxon>Actinomycetes</taxon>
        <taxon>Kitasatosporales</taxon>
        <taxon>Streptomycetaceae</taxon>
        <taxon>Streptomyces</taxon>
    </lineage>
</organism>
<protein>
    <recommendedName>
        <fullName evidence="2 6">Carbamate kinase</fullName>
    </recommendedName>
</protein>
<evidence type="ECO:0000256" key="3">
    <source>
        <dbReference type="ARBA" id="ARBA00022679"/>
    </source>
</evidence>
<keyword evidence="4 6" id="KW-0418">Kinase</keyword>
<evidence type="ECO:0000256" key="5">
    <source>
        <dbReference type="ARBA" id="ARBA00048467"/>
    </source>
</evidence>
<accession>A0A101SWR9</accession>
<dbReference type="RefSeq" id="WP_061926112.1">
    <property type="nucleotide sequence ID" value="NZ_KQ948863.1"/>
</dbReference>
<evidence type="ECO:0000256" key="4">
    <source>
        <dbReference type="ARBA" id="ARBA00022777"/>
    </source>
</evidence>
<evidence type="ECO:0000256" key="2">
    <source>
        <dbReference type="ARBA" id="ARBA00013070"/>
    </source>
</evidence>
<dbReference type="Pfam" id="PF00696">
    <property type="entry name" value="AA_kinase"/>
    <property type="match status" value="1"/>
</dbReference>
<feature type="domain" description="Aspartate/glutamate/uridylate kinase" evidence="7">
    <location>
        <begin position="1"/>
        <end position="277"/>
    </location>
</feature>
<evidence type="ECO:0000313" key="9">
    <source>
        <dbReference type="Proteomes" id="UP000053024"/>
    </source>
</evidence>
<dbReference type="AlphaFoldDB" id="A0A101SWR9"/>
<dbReference type="CDD" id="cd04235">
    <property type="entry name" value="AAK_CK"/>
    <property type="match status" value="1"/>
</dbReference>
<dbReference type="OrthoDB" id="9766717at2"/>
<comment type="caution">
    <text evidence="8">The sequence shown here is derived from an EMBL/GenBank/DDBJ whole genome shotgun (WGS) entry which is preliminary data.</text>
</comment>
<dbReference type="SUPFAM" id="SSF53633">
    <property type="entry name" value="Carbamate kinase-like"/>
    <property type="match status" value="1"/>
</dbReference>
<evidence type="ECO:0000256" key="6">
    <source>
        <dbReference type="PIRNR" id="PIRNR000723"/>
    </source>
</evidence>
<dbReference type="GO" id="GO:0005829">
    <property type="term" value="C:cytosol"/>
    <property type="evidence" value="ECO:0007669"/>
    <property type="project" value="TreeGrafter"/>
</dbReference>
<gene>
    <name evidence="8" type="ORF">AQJ66_24010</name>
</gene>
<dbReference type="FunFam" id="3.40.1160.10:FF:000007">
    <property type="entry name" value="Carbamate kinase"/>
    <property type="match status" value="1"/>
</dbReference>
<proteinExistence type="inferred from homology"/>
<dbReference type="PIRSF" id="PIRSF000723">
    <property type="entry name" value="Carbamate_kin"/>
    <property type="match status" value="1"/>
</dbReference>
<dbReference type="STRING" id="285568.AQJ66_24010"/>
<evidence type="ECO:0000259" key="7">
    <source>
        <dbReference type="Pfam" id="PF00696"/>
    </source>
</evidence>
<dbReference type="PANTHER" id="PTHR30409:SF1">
    <property type="entry name" value="CARBAMATE KINASE-RELATED"/>
    <property type="match status" value="1"/>
</dbReference>
<keyword evidence="3 6" id="KW-0808">Transferase</keyword>